<keyword evidence="3" id="KW-1185">Reference proteome</keyword>
<evidence type="ECO:0000256" key="1">
    <source>
        <dbReference type="SAM" id="MobiDB-lite"/>
    </source>
</evidence>
<feature type="compositionally biased region" description="Basic and acidic residues" evidence="1">
    <location>
        <begin position="10"/>
        <end position="20"/>
    </location>
</feature>
<sequence>MIDRTAGAETRGHQALERSTGEQSATSARRSWETQAFEVDEFPPASWPAWTCLARRQHVQFRVSEEAEARLYLEAQAQGITPETSVGVPGAAVSRVSRHARALVDSFTVLRVVSSTPQRTWTLEVDVDTTEDPVRSREPVDALQVTFIFMRMCLFVRVEWAANLLCRGHARNGKLLTARAPLSPASPGPTRIGM</sequence>
<name>A0AAI9Y586_9PEZI</name>
<organism evidence="2 3">
    <name type="scientific">Colletotrichum cuscutae</name>
    <dbReference type="NCBI Taxonomy" id="1209917"/>
    <lineage>
        <taxon>Eukaryota</taxon>
        <taxon>Fungi</taxon>
        <taxon>Dikarya</taxon>
        <taxon>Ascomycota</taxon>
        <taxon>Pezizomycotina</taxon>
        <taxon>Sordariomycetes</taxon>
        <taxon>Hypocreomycetidae</taxon>
        <taxon>Glomerellales</taxon>
        <taxon>Glomerellaceae</taxon>
        <taxon>Colletotrichum</taxon>
        <taxon>Colletotrichum acutatum species complex</taxon>
    </lineage>
</organism>
<protein>
    <submittedName>
        <fullName evidence="2">Uncharacterized protein</fullName>
    </submittedName>
</protein>
<proteinExistence type="predicted"/>
<evidence type="ECO:0000313" key="2">
    <source>
        <dbReference type="EMBL" id="KAK1487320.1"/>
    </source>
</evidence>
<dbReference type="EMBL" id="MPDP01000057">
    <property type="protein sequence ID" value="KAK1487320.1"/>
    <property type="molecule type" value="Genomic_DNA"/>
</dbReference>
<dbReference type="AlphaFoldDB" id="A0AAI9Y586"/>
<evidence type="ECO:0000313" key="3">
    <source>
        <dbReference type="Proteomes" id="UP001239213"/>
    </source>
</evidence>
<dbReference type="Proteomes" id="UP001239213">
    <property type="component" value="Unassembled WGS sequence"/>
</dbReference>
<comment type="caution">
    <text evidence="2">The sequence shown here is derived from an EMBL/GenBank/DDBJ whole genome shotgun (WGS) entry which is preliminary data.</text>
</comment>
<reference evidence="2" key="1">
    <citation type="submission" date="2016-11" db="EMBL/GenBank/DDBJ databases">
        <title>The genome sequence of Colletotrichum cuscutae.</title>
        <authorList>
            <person name="Baroncelli R."/>
        </authorList>
    </citation>
    <scope>NUCLEOTIDE SEQUENCE</scope>
    <source>
        <strain evidence="2">IMI 304802</strain>
    </source>
</reference>
<accession>A0AAI9Y586</accession>
<feature type="region of interest" description="Disordered" evidence="1">
    <location>
        <begin position="1"/>
        <end position="32"/>
    </location>
</feature>
<gene>
    <name evidence="2" type="ORF">CCUS01_03665</name>
</gene>